<evidence type="ECO:0000259" key="12">
    <source>
        <dbReference type="Pfam" id="PF04389"/>
    </source>
</evidence>
<comment type="subcellular location">
    <subcellularLocation>
        <location evidence="1">Endoplasmic reticulum membrane</location>
        <topology evidence="1">Single-pass membrane protein</topology>
    </subcellularLocation>
</comment>
<keyword evidence="3 10" id="KW-0812">Transmembrane</keyword>
<evidence type="ECO:0000256" key="9">
    <source>
        <dbReference type="ARBA" id="ARBA00034873"/>
    </source>
</evidence>
<dbReference type="SUPFAM" id="SSF53187">
    <property type="entry name" value="Zn-dependent exopeptidases"/>
    <property type="match status" value="1"/>
</dbReference>
<dbReference type="Gene3D" id="3.40.630.10">
    <property type="entry name" value="Zn peptidases"/>
    <property type="match status" value="1"/>
</dbReference>
<keyword evidence="14" id="KW-1185">Reference proteome</keyword>
<evidence type="ECO:0000256" key="7">
    <source>
        <dbReference type="ARBA" id="ARBA00023136"/>
    </source>
</evidence>
<dbReference type="InterPro" id="IPR018247">
    <property type="entry name" value="EF_Hand_1_Ca_BS"/>
</dbReference>
<keyword evidence="5" id="KW-0256">Endoplasmic reticulum</keyword>
<name>A0AA36C811_9BILA</name>
<keyword evidence="4 11" id="KW-0732">Signal</keyword>
<dbReference type="AlphaFoldDB" id="A0AA36C811"/>
<dbReference type="InterPro" id="IPR016574">
    <property type="entry name" value="Nicalin"/>
</dbReference>
<proteinExistence type="inferred from homology"/>
<evidence type="ECO:0000256" key="3">
    <source>
        <dbReference type="ARBA" id="ARBA00022692"/>
    </source>
</evidence>
<evidence type="ECO:0000313" key="13">
    <source>
        <dbReference type="EMBL" id="CAJ0562841.1"/>
    </source>
</evidence>
<comment type="similarity">
    <text evidence="2">Belongs to the nicastrin family.</text>
</comment>
<evidence type="ECO:0000256" key="8">
    <source>
        <dbReference type="ARBA" id="ARBA00023180"/>
    </source>
</evidence>
<protein>
    <recommendedName>
        <fullName evidence="9">BOS complex subunit NCLN</fullName>
    </recommendedName>
</protein>
<dbReference type="EMBL" id="CATQJA010000664">
    <property type="protein sequence ID" value="CAJ0562841.1"/>
    <property type="molecule type" value="Genomic_DNA"/>
</dbReference>
<feature type="signal peptide" evidence="11">
    <location>
        <begin position="1"/>
        <end position="30"/>
    </location>
</feature>
<keyword evidence="6 10" id="KW-1133">Transmembrane helix</keyword>
<evidence type="ECO:0000256" key="5">
    <source>
        <dbReference type="ARBA" id="ARBA00022824"/>
    </source>
</evidence>
<dbReference type="PANTHER" id="PTHR31826">
    <property type="entry name" value="NICALIN"/>
    <property type="match status" value="1"/>
</dbReference>
<keyword evidence="7 10" id="KW-0472">Membrane</keyword>
<feature type="chain" id="PRO_5041298436" description="BOS complex subunit NCLN" evidence="11">
    <location>
        <begin position="31"/>
        <end position="530"/>
    </location>
</feature>
<organism evidence="13 14">
    <name type="scientific">Mesorhabditis spiculigera</name>
    <dbReference type="NCBI Taxonomy" id="96644"/>
    <lineage>
        <taxon>Eukaryota</taxon>
        <taxon>Metazoa</taxon>
        <taxon>Ecdysozoa</taxon>
        <taxon>Nematoda</taxon>
        <taxon>Chromadorea</taxon>
        <taxon>Rhabditida</taxon>
        <taxon>Rhabditina</taxon>
        <taxon>Rhabditomorpha</taxon>
        <taxon>Rhabditoidea</taxon>
        <taxon>Rhabditidae</taxon>
        <taxon>Mesorhabditinae</taxon>
        <taxon>Mesorhabditis</taxon>
    </lineage>
</organism>
<feature type="domain" description="Peptidase M28" evidence="12">
    <location>
        <begin position="191"/>
        <end position="330"/>
    </location>
</feature>
<reference evidence="13" key="1">
    <citation type="submission" date="2023-06" db="EMBL/GenBank/DDBJ databases">
        <authorList>
            <person name="Delattre M."/>
        </authorList>
    </citation>
    <scope>NUCLEOTIDE SEQUENCE</scope>
    <source>
        <strain evidence="13">AF72</strain>
    </source>
</reference>
<dbReference type="Pfam" id="PF04389">
    <property type="entry name" value="Peptidase_M28"/>
    <property type="match status" value="1"/>
</dbReference>
<evidence type="ECO:0000256" key="2">
    <source>
        <dbReference type="ARBA" id="ARBA00007717"/>
    </source>
</evidence>
<dbReference type="GO" id="GO:0005789">
    <property type="term" value="C:endoplasmic reticulum membrane"/>
    <property type="evidence" value="ECO:0007669"/>
    <property type="project" value="UniProtKB-SubCell"/>
</dbReference>
<dbReference type="GO" id="GO:0009966">
    <property type="term" value="P:regulation of signal transduction"/>
    <property type="evidence" value="ECO:0007669"/>
    <property type="project" value="InterPro"/>
</dbReference>
<evidence type="ECO:0000256" key="11">
    <source>
        <dbReference type="SAM" id="SignalP"/>
    </source>
</evidence>
<dbReference type="PROSITE" id="PS00018">
    <property type="entry name" value="EF_HAND_1"/>
    <property type="match status" value="1"/>
</dbReference>
<gene>
    <name evidence="13" type="ORF">MSPICULIGERA_LOCUS2244</name>
</gene>
<evidence type="ECO:0000256" key="6">
    <source>
        <dbReference type="ARBA" id="ARBA00022989"/>
    </source>
</evidence>
<sequence>MHDEIWEAFRNPWILVTFAGLLSFCATGSAQVTEAVQVEFKAYRLQQVEVLGTFVGSKTSRISFEGVTLDGNFLRRCIVADWSELVGRDLNTVLGSSAGALLVVVPSDFSNLTAEKLKSFSTLEQYFLNARTELGVYVTPRNENTDRLLEEAASKSATTQSSVTATLISPSTLLSTVGSPSANPLTYQPNNVVARLLSGDRTAPTIAFVAHYDTHSAFPGLGTGTDSNGSGVVALLELLAILKKFYDRTSTRPKYNVAFIWTAAGKSNFQGARQAAESFLSKDAESKLELAICLEGLGGKGPLVMHVAKNPTEGSASERFLKKLGAIEDVKVVSKKINMNQPLSWEHEKFNIKRLASATISRFSGPDVPVRRSLVDSHLDREQLSGAILALTEATLAYLLQIEAPTDIPSHVRAEYKMISKDEVSRERLDFFIEKLAHTQRSVADEVKTKEIAGAIASIAGGYAKVSQQAVVLSESSVWGGIQDTIVAERIRPAAFELFILAGVFTYLAMFSQVTNHILPFMEGAVKKLK</sequence>
<dbReference type="Proteomes" id="UP001177023">
    <property type="component" value="Unassembled WGS sequence"/>
</dbReference>
<evidence type="ECO:0000256" key="1">
    <source>
        <dbReference type="ARBA" id="ARBA00004389"/>
    </source>
</evidence>
<accession>A0AA36C811</accession>
<keyword evidence="8" id="KW-0325">Glycoprotein</keyword>
<feature type="transmembrane region" description="Helical" evidence="10">
    <location>
        <begin position="498"/>
        <end position="519"/>
    </location>
</feature>
<evidence type="ECO:0000313" key="14">
    <source>
        <dbReference type="Proteomes" id="UP001177023"/>
    </source>
</evidence>
<feature type="non-terminal residue" evidence="13">
    <location>
        <position position="530"/>
    </location>
</feature>
<comment type="caution">
    <text evidence="13">The sequence shown here is derived from an EMBL/GenBank/DDBJ whole genome shotgun (WGS) entry which is preliminary data.</text>
</comment>
<evidence type="ECO:0000256" key="10">
    <source>
        <dbReference type="SAM" id="Phobius"/>
    </source>
</evidence>
<dbReference type="InterPro" id="IPR007484">
    <property type="entry name" value="Peptidase_M28"/>
</dbReference>
<evidence type="ECO:0000256" key="4">
    <source>
        <dbReference type="ARBA" id="ARBA00022729"/>
    </source>
</evidence>